<dbReference type="EMBL" id="JBFOCI010000002">
    <property type="protein sequence ID" value="MEW9805455.1"/>
    <property type="molecule type" value="Genomic_DNA"/>
</dbReference>
<name>A0ABV3QWJ9_9HYPH</name>
<keyword evidence="2" id="KW-1185">Reference proteome</keyword>
<dbReference type="RefSeq" id="WP_367722552.1">
    <property type="nucleotide sequence ID" value="NZ_JBFOCI010000002.1"/>
</dbReference>
<gene>
    <name evidence="1" type="ORF">ABUE31_05600</name>
</gene>
<evidence type="ECO:0000313" key="2">
    <source>
        <dbReference type="Proteomes" id="UP001556196"/>
    </source>
</evidence>
<protein>
    <submittedName>
        <fullName evidence="1">Uncharacterized protein</fullName>
    </submittedName>
</protein>
<comment type="caution">
    <text evidence="1">The sequence shown here is derived from an EMBL/GenBank/DDBJ whole genome shotgun (WGS) entry which is preliminary data.</text>
</comment>
<proteinExistence type="predicted"/>
<evidence type="ECO:0000313" key="1">
    <source>
        <dbReference type="EMBL" id="MEW9805455.1"/>
    </source>
</evidence>
<accession>A0ABV3QWJ9</accession>
<dbReference type="Proteomes" id="UP001556196">
    <property type="component" value="Unassembled WGS sequence"/>
</dbReference>
<organism evidence="1 2">
    <name type="scientific">Mesorhizobium marinum</name>
    <dbReference type="NCBI Taxonomy" id="3228790"/>
    <lineage>
        <taxon>Bacteria</taxon>
        <taxon>Pseudomonadati</taxon>
        <taxon>Pseudomonadota</taxon>
        <taxon>Alphaproteobacteria</taxon>
        <taxon>Hyphomicrobiales</taxon>
        <taxon>Phyllobacteriaceae</taxon>
        <taxon>Mesorhizobium</taxon>
    </lineage>
</organism>
<sequence>MNTANLQLQGLLLAVASVNSALVRKGLLDADEIDRALRKAEASLTGEDRLVDHLSPASRDAICFPIRLLQAANSRQGEDGVPGFSDLARMVGQTKDYYNDQM</sequence>
<reference evidence="1 2" key="1">
    <citation type="submission" date="2024-06" db="EMBL/GenBank/DDBJ databases">
        <authorList>
            <person name="Tuo L."/>
        </authorList>
    </citation>
    <scope>NUCLEOTIDE SEQUENCE [LARGE SCALE GENOMIC DNA]</scope>
    <source>
        <strain evidence="1 2">ZMM04-5</strain>
    </source>
</reference>